<evidence type="ECO:0000313" key="2">
    <source>
        <dbReference type="EMBL" id="CAF9921050.1"/>
    </source>
</evidence>
<dbReference type="OrthoDB" id="5348779at2759"/>
<dbReference type="AlphaFoldDB" id="A0A8H3IMV4"/>
<keyword evidence="3" id="KW-1185">Reference proteome</keyword>
<feature type="region of interest" description="Disordered" evidence="1">
    <location>
        <begin position="136"/>
        <end position="236"/>
    </location>
</feature>
<gene>
    <name evidence="2" type="ORF">HETSPECPRED_004418</name>
</gene>
<proteinExistence type="predicted"/>
<evidence type="ECO:0000313" key="3">
    <source>
        <dbReference type="Proteomes" id="UP000664521"/>
    </source>
</evidence>
<evidence type="ECO:0000256" key="1">
    <source>
        <dbReference type="SAM" id="MobiDB-lite"/>
    </source>
</evidence>
<reference evidence="2" key="1">
    <citation type="submission" date="2021-03" db="EMBL/GenBank/DDBJ databases">
        <authorList>
            <person name="Tagirdzhanova G."/>
        </authorList>
    </citation>
    <scope>NUCLEOTIDE SEQUENCE</scope>
</reference>
<name>A0A8H3IMV4_9LECA</name>
<dbReference type="Proteomes" id="UP000664521">
    <property type="component" value="Unassembled WGS sequence"/>
</dbReference>
<feature type="compositionally biased region" description="Acidic residues" evidence="1">
    <location>
        <begin position="180"/>
        <end position="208"/>
    </location>
</feature>
<feature type="compositionally biased region" description="Acidic residues" evidence="1">
    <location>
        <begin position="162"/>
        <end position="172"/>
    </location>
</feature>
<sequence>MPNILYRLKPNNDWALFKTTGPPQQKVDAQGRPVYEQWPTNPARPRALLDFEVLPDRIGSKEHWWRFEAWRRLDPRIRWCDISMRMETPYRINDTLLRSRISRPRPHFYMISWFQGPRGQTANNAIIRGLTPAQIQANTTRGSTPGLIDPARGRAGGRVYLEDEGSGDDTESESSVSGESQDEESDEDEGNGDQEGEEVLESVEAVEEYDSKDTIEGPPAKRRRIGSAYKSATATESTLNHANTVPMKEDTALGKSGQATTVPGETILHTPSRALAVAHDAIV</sequence>
<accession>A0A8H3IMV4</accession>
<organism evidence="2 3">
    <name type="scientific">Heterodermia speciosa</name>
    <dbReference type="NCBI Taxonomy" id="116794"/>
    <lineage>
        <taxon>Eukaryota</taxon>
        <taxon>Fungi</taxon>
        <taxon>Dikarya</taxon>
        <taxon>Ascomycota</taxon>
        <taxon>Pezizomycotina</taxon>
        <taxon>Lecanoromycetes</taxon>
        <taxon>OSLEUM clade</taxon>
        <taxon>Lecanoromycetidae</taxon>
        <taxon>Caliciales</taxon>
        <taxon>Physciaceae</taxon>
        <taxon>Heterodermia</taxon>
    </lineage>
</organism>
<protein>
    <submittedName>
        <fullName evidence="2">Uncharacterized protein</fullName>
    </submittedName>
</protein>
<comment type="caution">
    <text evidence="2">The sequence shown here is derived from an EMBL/GenBank/DDBJ whole genome shotgun (WGS) entry which is preliminary data.</text>
</comment>
<dbReference type="EMBL" id="CAJPDS010000027">
    <property type="protein sequence ID" value="CAF9921050.1"/>
    <property type="molecule type" value="Genomic_DNA"/>
</dbReference>